<evidence type="ECO:0000313" key="1">
    <source>
        <dbReference type="EMBL" id="QJA53636.1"/>
    </source>
</evidence>
<reference evidence="1" key="1">
    <citation type="submission" date="2020-03" db="EMBL/GenBank/DDBJ databases">
        <title>The deep terrestrial virosphere.</title>
        <authorList>
            <person name="Holmfeldt K."/>
            <person name="Nilsson E."/>
            <person name="Simone D."/>
            <person name="Lopez-Fernandez M."/>
            <person name="Wu X."/>
            <person name="de Brujin I."/>
            <person name="Lundin D."/>
            <person name="Andersson A."/>
            <person name="Bertilsson S."/>
            <person name="Dopson M."/>
        </authorList>
    </citation>
    <scope>NUCLEOTIDE SEQUENCE</scope>
    <source>
        <strain evidence="1">TM448A03756</strain>
    </source>
</reference>
<dbReference type="AlphaFoldDB" id="A0A6H2A0C1"/>
<accession>A0A6H2A0C1</accession>
<proteinExistence type="predicted"/>
<sequence>MAIIKWEYGKWDNIMGYICGQCGKVLPFYQGGLAHEELIDENGGYCPDVPDGEPLEEEP</sequence>
<dbReference type="EMBL" id="MT144437">
    <property type="protein sequence ID" value="QJA53636.1"/>
    <property type="molecule type" value="Genomic_DNA"/>
</dbReference>
<name>A0A6H2A0C1_9ZZZZ</name>
<gene>
    <name evidence="1" type="ORF">TM448A03756_0008</name>
</gene>
<protein>
    <submittedName>
        <fullName evidence="1">Uncharacterized protein</fullName>
    </submittedName>
</protein>
<organism evidence="1">
    <name type="scientific">viral metagenome</name>
    <dbReference type="NCBI Taxonomy" id="1070528"/>
    <lineage>
        <taxon>unclassified sequences</taxon>
        <taxon>metagenomes</taxon>
        <taxon>organismal metagenomes</taxon>
    </lineage>
</organism>